<protein>
    <submittedName>
        <fullName evidence="2">Uncharacterized protein</fullName>
    </submittedName>
</protein>
<gene>
    <name evidence="2" type="ORF">THAOC_17229</name>
</gene>
<accession>K0S7W8</accession>
<name>K0S7W8_THAOC</name>
<dbReference type="Proteomes" id="UP000266841">
    <property type="component" value="Unassembled WGS sequence"/>
</dbReference>
<evidence type="ECO:0000313" key="3">
    <source>
        <dbReference type="Proteomes" id="UP000266841"/>
    </source>
</evidence>
<sequence>MGLVKFVDVRRASEEVFEDDECYDSHGSMAGAPWSPQQPQPSSRNRVKQETLGTEPTEADDNAVSLIPAHPTLLPAITPQTRSPSNTSPNPE</sequence>
<evidence type="ECO:0000256" key="1">
    <source>
        <dbReference type="SAM" id="MobiDB-lite"/>
    </source>
</evidence>
<dbReference type="AlphaFoldDB" id="K0S7W8"/>
<reference evidence="2 3" key="1">
    <citation type="journal article" date="2012" name="Genome Biol.">
        <title>Genome and low-iron response of an oceanic diatom adapted to chronic iron limitation.</title>
        <authorList>
            <person name="Lommer M."/>
            <person name="Specht M."/>
            <person name="Roy A.S."/>
            <person name="Kraemer L."/>
            <person name="Andreson R."/>
            <person name="Gutowska M.A."/>
            <person name="Wolf J."/>
            <person name="Bergner S.V."/>
            <person name="Schilhabel M.B."/>
            <person name="Klostermeier U.C."/>
            <person name="Beiko R.G."/>
            <person name="Rosenstiel P."/>
            <person name="Hippler M."/>
            <person name="Laroche J."/>
        </authorList>
    </citation>
    <scope>NUCLEOTIDE SEQUENCE [LARGE SCALE GENOMIC DNA]</scope>
    <source>
        <strain evidence="2 3">CCMP1005</strain>
    </source>
</reference>
<feature type="compositionally biased region" description="Polar residues" evidence="1">
    <location>
        <begin position="78"/>
        <end position="92"/>
    </location>
</feature>
<proteinExistence type="predicted"/>
<organism evidence="2 3">
    <name type="scientific">Thalassiosira oceanica</name>
    <name type="common">Marine diatom</name>
    <dbReference type="NCBI Taxonomy" id="159749"/>
    <lineage>
        <taxon>Eukaryota</taxon>
        <taxon>Sar</taxon>
        <taxon>Stramenopiles</taxon>
        <taxon>Ochrophyta</taxon>
        <taxon>Bacillariophyta</taxon>
        <taxon>Coscinodiscophyceae</taxon>
        <taxon>Thalassiosirophycidae</taxon>
        <taxon>Thalassiosirales</taxon>
        <taxon>Thalassiosiraceae</taxon>
        <taxon>Thalassiosira</taxon>
    </lineage>
</organism>
<dbReference type="EMBL" id="AGNL01019073">
    <property type="protein sequence ID" value="EJK62173.1"/>
    <property type="molecule type" value="Genomic_DNA"/>
</dbReference>
<keyword evidence="3" id="KW-1185">Reference proteome</keyword>
<evidence type="ECO:0000313" key="2">
    <source>
        <dbReference type="EMBL" id="EJK62173.1"/>
    </source>
</evidence>
<comment type="caution">
    <text evidence="2">The sequence shown here is derived from an EMBL/GenBank/DDBJ whole genome shotgun (WGS) entry which is preliminary data.</text>
</comment>
<feature type="region of interest" description="Disordered" evidence="1">
    <location>
        <begin position="18"/>
        <end position="92"/>
    </location>
</feature>